<accession>A0A0K6IVA6</accession>
<dbReference type="GO" id="GO:0008199">
    <property type="term" value="F:ferric iron binding"/>
    <property type="evidence" value="ECO:0007669"/>
    <property type="project" value="TreeGrafter"/>
</dbReference>
<feature type="domain" description="FdhE central" evidence="4">
    <location>
        <begin position="185"/>
        <end position="223"/>
    </location>
</feature>
<dbReference type="OrthoDB" id="9794151at2"/>
<protein>
    <recommendedName>
        <fullName evidence="2">Protein FdhE homolog</fullName>
    </recommendedName>
</protein>
<dbReference type="GO" id="GO:0005829">
    <property type="term" value="C:cytosol"/>
    <property type="evidence" value="ECO:0007669"/>
    <property type="project" value="TreeGrafter"/>
</dbReference>
<dbReference type="InterPro" id="IPR006452">
    <property type="entry name" value="Formate_DH_accessory"/>
</dbReference>
<comment type="similarity">
    <text evidence="2">Belongs to the FdhE family.</text>
</comment>
<proteinExistence type="inferred from homology"/>
<reference evidence="7" key="1">
    <citation type="submission" date="2015-08" db="EMBL/GenBank/DDBJ databases">
        <authorList>
            <person name="Babu N.S."/>
            <person name="Beckwith C.J."/>
            <person name="Beseler K.G."/>
            <person name="Brison A."/>
            <person name="Carone J.V."/>
            <person name="Caskin T.P."/>
            <person name="Diamond M."/>
            <person name="Durham M.E."/>
            <person name="Foxe J.M."/>
            <person name="Go M."/>
            <person name="Henderson B.A."/>
            <person name="Jones I.B."/>
            <person name="McGettigan J.A."/>
            <person name="Micheletti S.J."/>
            <person name="Nasrallah M.E."/>
            <person name="Ortiz D."/>
            <person name="Piller C.R."/>
            <person name="Privatt S.R."/>
            <person name="Schneider S.L."/>
            <person name="Sharp S."/>
            <person name="Smith T.C."/>
            <person name="Stanton J.D."/>
            <person name="Ullery H.E."/>
            <person name="Wilson R.J."/>
            <person name="Serrano M.G."/>
            <person name="Buck G."/>
            <person name="Lee V."/>
            <person name="Wang Y."/>
            <person name="Carvalho R."/>
            <person name="Voegtly L."/>
            <person name="Shi R."/>
            <person name="Duckworth R."/>
            <person name="Johnson A."/>
            <person name="Loviza R."/>
            <person name="Walstead R."/>
            <person name="Shah Z."/>
            <person name="Kiflezghi M."/>
            <person name="Wade K."/>
            <person name="Ball S.L."/>
            <person name="Bradley K.W."/>
            <person name="Asai D.J."/>
            <person name="Bowman C.A."/>
            <person name="Russell D.A."/>
            <person name="Pope W.H."/>
            <person name="Jacobs-Sera D."/>
            <person name="Hendrix R.W."/>
            <person name="Hatfull G.F."/>
        </authorList>
    </citation>
    <scope>NUCLEOTIDE SEQUENCE [LARGE SCALE GENOMIC DNA]</scope>
    <source>
        <strain evidence="7">JCM 19170</strain>
    </source>
</reference>
<dbReference type="Proteomes" id="UP000182108">
    <property type="component" value="Unassembled WGS sequence"/>
</dbReference>
<comment type="subcellular location">
    <subcellularLocation>
        <location evidence="2">Cytoplasm</location>
    </subcellularLocation>
</comment>
<dbReference type="AlphaFoldDB" id="A0A0K6IVA6"/>
<dbReference type="SUPFAM" id="SSF144020">
    <property type="entry name" value="FdhE-like"/>
    <property type="match status" value="1"/>
</dbReference>
<dbReference type="Pfam" id="PF24860">
    <property type="entry name" value="FdhE_C"/>
    <property type="match status" value="1"/>
</dbReference>
<comment type="function">
    <text evidence="2">Necessary for formate dehydrogenase activity.</text>
</comment>
<dbReference type="EMBL" id="CYHH01000004">
    <property type="protein sequence ID" value="CUB07023.1"/>
    <property type="molecule type" value="Genomic_DNA"/>
</dbReference>
<sequence length="303" mass="32674">MQRILSRGEIEGLERNALPRLRLPSREVFAERAARLRHLAGGNSLGEYLALMARLAQAQHEALGAFTAPLPDENRLSLAHTHGMPPLPCEGPLEGCWREALRAVLAALSGQELGDAPRATVARLEQTLSAEPQRLDALAQALLAGEEPGDVAAAPFLMAALQVYWTERASRLPEAVVPAVVPSRVCPVCGSLPVASVVRVGAASDGLRYLHCGLCASEWHMVRVKCSHCEDTRSVAYHHLEGASEAIKAESCDACHSYRKIFYQEKDLEVDAVADDLASLTLDVLMGEAGYGRASANPLLWFA</sequence>
<dbReference type="HAMAP" id="MF_00611">
    <property type="entry name" value="FdeH"/>
    <property type="match status" value="1"/>
</dbReference>
<dbReference type="Gene3D" id="3.90.1670.10">
    <property type="entry name" value="FdhE-like domain"/>
    <property type="match status" value="1"/>
</dbReference>
<name>A0A0K6IVA6_9PROT</name>
<dbReference type="PIRSF" id="PIRSF018296">
    <property type="entry name" value="Format_dh_formtn"/>
    <property type="match status" value="1"/>
</dbReference>
<gene>
    <name evidence="2" type="primary">fdhE</name>
    <name evidence="6" type="ORF">Ga0061068_104162</name>
</gene>
<evidence type="ECO:0000259" key="5">
    <source>
        <dbReference type="Pfam" id="PF24860"/>
    </source>
</evidence>
<dbReference type="InterPro" id="IPR024064">
    <property type="entry name" value="FdhE-like_sf"/>
</dbReference>
<dbReference type="NCBIfam" id="TIGR01562">
    <property type="entry name" value="FdhE"/>
    <property type="match status" value="1"/>
</dbReference>
<keyword evidence="7" id="KW-1185">Reference proteome</keyword>
<organism evidence="6 7">
    <name type="scientific">Tepidiphilus thermophilus</name>
    <dbReference type="NCBI Taxonomy" id="876478"/>
    <lineage>
        <taxon>Bacteria</taxon>
        <taxon>Pseudomonadati</taxon>
        <taxon>Pseudomonadota</taxon>
        <taxon>Hydrogenophilia</taxon>
        <taxon>Hydrogenophilales</taxon>
        <taxon>Hydrogenophilaceae</taxon>
        <taxon>Tepidiphilus</taxon>
    </lineage>
</organism>
<dbReference type="PANTHER" id="PTHR37689:SF1">
    <property type="entry name" value="PROTEIN FDHE"/>
    <property type="match status" value="1"/>
</dbReference>
<dbReference type="CDD" id="cd16341">
    <property type="entry name" value="FdhE"/>
    <property type="match status" value="1"/>
</dbReference>
<dbReference type="InterPro" id="IPR056774">
    <property type="entry name" value="FdhE_N"/>
</dbReference>
<feature type="domain" description="FdhE N-terminal" evidence="3">
    <location>
        <begin position="19"/>
        <end position="175"/>
    </location>
</feature>
<dbReference type="PANTHER" id="PTHR37689">
    <property type="entry name" value="PROTEIN FDHE"/>
    <property type="match status" value="1"/>
</dbReference>
<dbReference type="RefSeq" id="WP_055423350.1">
    <property type="nucleotide sequence ID" value="NZ_CYHH01000004.1"/>
</dbReference>
<dbReference type="GO" id="GO:0051604">
    <property type="term" value="P:protein maturation"/>
    <property type="evidence" value="ECO:0007669"/>
    <property type="project" value="TreeGrafter"/>
</dbReference>
<dbReference type="InterPro" id="IPR056797">
    <property type="entry name" value="FdhE_central"/>
</dbReference>
<evidence type="ECO:0000259" key="3">
    <source>
        <dbReference type="Pfam" id="PF04216"/>
    </source>
</evidence>
<dbReference type="InterPro" id="IPR056796">
    <property type="entry name" value="FdhE_C"/>
</dbReference>
<dbReference type="Pfam" id="PF24859">
    <property type="entry name" value="FdhE_central"/>
    <property type="match status" value="1"/>
</dbReference>
<keyword evidence="1 2" id="KW-0963">Cytoplasm</keyword>
<dbReference type="Pfam" id="PF04216">
    <property type="entry name" value="FdhE_N"/>
    <property type="match status" value="1"/>
</dbReference>
<evidence type="ECO:0000256" key="1">
    <source>
        <dbReference type="ARBA" id="ARBA00022490"/>
    </source>
</evidence>
<feature type="domain" description="FdhE C-terminal" evidence="5">
    <location>
        <begin position="224"/>
        <end position="300"/>
    </location>
</feature>
<evidence type="ECO:0000313" key="6">
    <source>
        <dbReference type="EMBL" id="CUB07023.1"/>
    </source>
</evidence>
<evidence type="ECO:0000259" key="4">
    <source>
        <dbReference type="Pfam" id="PF24859"/>
    </source>
</evidence>
<evidence type="ECO:0000313" key="7">
    <source>
        <dbReference type="Proteomes" id="UP000182108"/>
    </source>
</evidence>
<evidence type="ECO:0000256" key="2">
    <source>
        <dbReference type="HAMAP-Rule" id="MF_00611"/>
    </source>
</evidence>